<feature type="transmembrane region" description="Helical" evidence="6">
    <location>
        <begin position="271"/>
        <end position="292"/>
    </location>
</feature>
<proteinExistence type="predicted"/>
<feature type="transmembrane region" description="Helical" evidence="6">
    <location>
        <begin position="167"/>
        <end position="185"/>
    </location>
</feature>
<dbReference type="GO" id="GO:0005886">
    <property type="term" value="C:plasma membrane"/>
    <property type="evidence" value="ECO:0007669"/>
    <property type="project" value="UniProtKB-SubCell"/>
</dbReference>
<protein>
    <submittedName>
        <fullName evidence="7">Uncharacterized protein</fullName>
    </submittedName>
</protein>
<comment type="subcellular location">
    <subcellularLocation>
        <location evidence="1">Cell membrane</location>
        <topology evidence="1">Multi-pass membrane protein</topology>
    </subcellularLocation>
</comment>
<evidence type="ECO:0000256" key="4">
    <source>
        <dbReference type="ARBA" id="ARBA00022989"/>
    </source>
</evidence>
<dbReference type="Proteomes" id="UP000033116">
    <property type="component" value="Chromosome"/>
</dbReference>
<feature type="transmembrane region" description="Helical" evidence="6">
    <location>
        <begin position="312"/>
        <end position="330"/>
    </location>
</feature>
<dbReference type="PANTHER" id="PTHR30250:SF27">
    <property type="entry name" value="POLYSACCHARIDE BIOSYNTHESIS PROTEIN"/>
    <property type="match status" value="1"/>
</dbReference>
<feature type="transmembrane region" description="Helical" evidence="6">
    <location>
        <begin position="48"/>
        <end position="70"/>
    </location>
</feature>
<feature type="transmembrane region" description="Helical" evidence="6">
    <location>
        <begin position="461"/>
        <end position="483"/>
    </location>
</feature>
<keyword evidence="2" id="KW-1003">Cell membrane</keyword>
<organism evidence="7 8">
    <name type="scientific">Methanosarcina mazei SarPi</name>
    <dbReference type="NCBI Taxonomy" id="1434115"/>
    <lineage>
        <taxon>Archaea</taxon>
        <taxon>Methanobacteriati</taxon>
        <taxon>Methanobacteriota</taxon>
        <taxon>Stenosarchaea group</taxon>
        <taxon>Methanomicrobia</taxon>
        <taxon>Methanosarcinales</taxon>
        <taxon>Methanosarcinaceae</taxon>
        <taxon>Methanosarcina</taxon>
    </lineage>
</organism>
<sequence length="516" mass="58399">MQQLDTVNNSIKTIAKGSYFVFLGVMINLFLGFIIRIILVRFTTQEEFGMYSIAITITGIFTTISTLGLGEGSTRYIAYFRGKDEKQNVQDTIFSSIIIGLVSSILLMGISFSSSGIIATRIFNSPEISLILKATSITIPFIVLIDIGVAIFRGFEKAKVSVYINNILKNVTYSFLLTTVVFLKLSFSEMVYAYVISIIITGIIAAVYFIKKPPLKMKWDKIRINYITRELLLNSIPLLGVSILLLIMSWTDTLMLGYFKTPEVVGSYNTAYPIAHLLSIVLSSISFLYVPIIAQLYSKNQIKELKLISGTYTKWCFMLTLPIFFVIFMFPDFTLNLFFGQRYTGVSETLQILAFGCLLDSYFGFNYYTLLCAGKSRLLVNCSMISAGLNILLNFILIPPYGTVGAAIASVSSFALIEIYMTIRLNRLFKVHPFTKSYIKITFISGILLYIFYAYKDSFVLSIWTVLIYMFLFLFIYAILLLFSRSLDQTDIRMIKTIEKRIGINHSELEGLASRE</sequence>
<dbReference type="CDD" id="cd13128">
    <property type="entry name" value="MATE_Wzx_like"/>
    <property type="match status" value="1"/>
</dbReference>
<accession>A0A0E3LSC7</accession>
<dbReference type="InterPro" id="IPR050833">
    <property type="entry name" value="Poly_Biosynth_Transport"/>
</dbReference>
<feature type="transmembrane region" description="Helical" evidence="6">
    <location>
        <begin position="350"/>
        <end position="371"/>
    </location>
</feature>
<evidence type="ECO:0000256" key="6">
    <source>
        <dbReference type="SAM" id="Phobius"/>
    </source>
</evidence>
<evidence type="ECO:0000313" key="7">
    <source>
        <dbReference type="EMBL" id="AKB61541.1"/>
    </source>
</evidence>
<feature type="transmembrane region" description="Helical" evidence="6">
    <location>
        <begin position="130"/>
        <end position="155"/>
    </location>
</feature>
<evidence type="ECO:0000256" key="5">
    <source>
        <dbReference type="ARBA" id="ARBA00023136"/>
    </source>
</evidence>
<name>A0A0E3LSC7_METMZ</name>
<evidence type="ECO:0000256" key="2">
    <source>
        <dbReference type="ARBA" id="ARBA00022475"/>
    </source>
</evidence>
<dbReference type="HOGENOM" id="CLU_022017_5_1_2"/>
<dbReference type="RefSeq" id="WP_048043260.1">
    <property type="nucleotide sequence ID" value="NZ_CP009511.1"/>
</dbReference>
<dbReference type="GeneID" id="24864755"/>
<feature type="transmembrane region" description="Helical" evidence="6">
    <location>
        <begin position="231"/>
        <end position="251"/>
    </location>
</feature>
<dbReference type="PATRIC" id="fig|1434115.4.peg.1982"/>
<keyword evidence="3 6" id="KW-0812">Transmembrane</keyword>
<keyword evidence="4 6" id="KW-1133">Transmembrane helix</keyword>
<dbReference type="AlphaFoldDB" id="A0A0E3LSC7"/>
<dbReference type="PANTHER" id="PTHR30250">
    <property type="entry name" value="PST FAMILY PREDICTED COLANIC ACID TRANSPORTER"/>
    <property type="match status" value="1"/>
</dbReference>
<dbReference type="InterPro" id="IPR002797">
    <property type="entry name" value="Polysacc_synth"/>
</dbReference>
<feature type="transmembrane region" description="Helical" evidence="6">
    <location>
        <begin position="378"/>
        <end position="398"/>
    </location>
</feature>
<feature type="transmembrane region" description="Helical" evidence="6">
    <location>
        <begin position="191"/>
        <end position="210"/>
    </location>
</feature>
<gene>
    <name evidence="7" type="ORF">MSMAP_1556</name>
</gene>
<evidence type="ECO:0000313" key="8">
    <source>
        <dbReference type="Proteomes" id="UP000033116"/>
    </source>
</evidence>
<feature type="transmembrane region" description="Helical" evidence="6">
    <location>
        <begin position="20"/>
        <end position="42"/>
    </location>
</feature>
<dbReference type="EMBL" id="CP009511">
    <property type="protein sequence ID" value="AKB61541.1"/>
    <property type="molecule type" value="Genomic_DNA"/>
</dbReference>
<feature type="transmembrane region" description="Helical" evidence="6">
    <location>
        <begin position="437"/>
        <end position="455"/>
    </location>
</feature>
<feature type="transmembrane region" description="Helical" evidence="6">
    <location>
        <begin position="91"/>
        <end position="110"/>
    </location>
</feature>
<reference evidence="7 8" key="1">
    <citation type="submission" date="2014-07" db="EMBL/GenBank/DDBJ databases">
        <title>Methanogenic archaea and the global carbon cycle.</title>
        <authorList>
            <person name="Henriksen J.R."/>
            <person name="Luke J."/>
            <person name="Reinhart S."/>
            <person name="Benedict M.N."/>
            <person name="Youngblut N.D."/>
            <person name="Metcalf M.E."/>
            <person name="Whitaker R.J."/>
            <person name="Metcalf W.W."/>
        </authorList>
    </citation>
    <scope>NUCLEOTIDE SEQUENCE [LARGE SCALE GENOMIC DNA]</scope>
    <source>
        <strain evidence="7 8">SarPi</strain>
    </source>
</reference>
<keyword evidence="5 6" id="KW-0472">Membrane</keyword>
<evidence type="ECO:0000256" key="3">
    <source>
        <dbReference type="ARBA" id="ARBA00022692"/>
    </source>
</evidence>
<feature type="transmembrane region" description="Helical" evidence="6">
    <location>
        <begin position="404"/>
        <end position="425"/>
    </location>
</feature>
<evidence type="ECO:0000256" key="1">
    <source>
        <dbReference type="ARBA" id="ARBA00004651"/>
    </source>
</evidence>
<dbReference type="Pfam" id="PF01943">
    <property type="entry name" value="Polysacc_synt"/>
    <property type="match status" value="1"/>
</dbReference>